<dbReference type="InterPro" id="IPR011545">
    <property type="entry name" value="DEAD/DEAH_box_helicase_dom"/>
</dbReference>
<feature type="domain" description="Helicase ATP-binding" evidence="3">
    <location>
        <begin position="104"/>
        <end position="374"/>
    </location>
</feature>
<dbReference type="Pfam" id="PF09369">
    <property type="entry name" value="MZB"/>
    <property type="match status" value="1"/>
</dbReference>
<evidence type="ECO:0000313" key="6">
    <source>
        <dbReference type="Proteomes" id="UP001595756"/>
    </source>
</evidence>
<keyword evidence="2" id="KW-0067">ATP-binding</keyword>
<dbReference type="RefSeq" id="WP_376813513.1">
    <property type="nucleotide sequence ID" value="NZ_JBHSDY010000007.1"/>
</dbReference>
<dbReference type="SMART" id="SM00487">
    <property type="entry name" value="DEXDc"/>
    <property type="match status" value="1"/>
</dbReference>
<dbReference type="InterPro" id="IPR014001">
    <property type="entry name" value="Helicase_ATP-bd"/>
</dbReference>
<dbReference type="InterPro" id="IPR018973">
    <property type="entry name" value="MZB"/>
</dbReference>
<dbReference type="PROSITE" id="PS51194">
    <property type="entry name" value="HELICASE_CTER"/>
    <property type="match status" value="1"/>
</dbReference>
<evidence type="ECO:0000256" key="1">
    <source>
        <dbReference type="ARBA" id="ARBA00022741"/>
    </source>
</evidence>
<organism evidence="5 6">
    <name type="scientific">Castellaniella hirudinis</name>
    <dbReference type="NCBI Taxonomy" id="1144617"/>
    <lineage>
        <taxon>Bacteria</taxon>
        <taxon>Pseudomonadati</taxon>
        <taxon>Pseudomonadota</taxon>
        <taxon>Betaproteobacteria</taxon>
        <taxon>Burkholderiales</taxon>
        <taxon>Alcaligenaceae</taxon>
        <taxon>Castellaniella</taxon>
    </lineage>
</organism>
<keyword evidence="1" id="KW-0547">Nucleotide-binding</keyword>
<evidence type="ECO:0000259" key="3">
    <source>
        <dbReference type="PROSITE" id="PS51192"/>
    </source>
</evidence>
<dbReference type="PANTHER" id="PTHR47957:SF3">
    <property type="entry name" value="ATP-DEPENDENT HELICASE HRQ1"/>
    <property type="match status" value="1"/>
</dbReference>
<protein>
    <submittedName>
        <fullName evidence="5">DEAD/DEAH box helicase</fullName>
    </submittedName>
</protein>
<dbReference type="EMBL" id="JBHSDY010000007">
    <property type="protein sequence ID" value="MFC4298968.1"/>
    <property type="molecule type" value="Genomic_DNA"/>
</dbReference>
<sequence length="1753" mass="195034">MSDSKTYSARTVFDGMKGTLHRYLEAQYHIWDESLIEGRKRLLESEGITFQEPRIEGTPFYVAGNTYAQMKIPSAAKAVLELAAEQAGTGIPKRPYKHQADALESFLGRGEEVIVATGTGSGKTECFLMPILGSLAIESSERPDSWLNPGCRALLLYPMNALVNDQLSRLRRLMGQQNVAEHIRGRRPGRATFGMYTSRTPYPGVASKARDQSRLQPLVQHAYLDLPEEARERLDREGKWPAKDLEAFVDSSFVTGPNDSELLSRSEMQARCPDLLVTNYSMLEYMLLRPIERSIFDQTAAWLAADQSNYFTVVLDEAHMYRGSGGAEVAYLLRRLHARLGVSRDRVRYILTSASLGKTAEATTRMQAFAADLSGLTKGQREFTLIRGEQLKKSGERPATKSEAAALARFDISALHESALDPDKATTEFSTLLKALGQKSDRSAGCDQAALQQAVYQWLQSFGPAALVANLVTEHPQKLRAIATLAFPGSGDAEAAMEATLALMSFAKEQHSGRVYAPVRSHLFFRGITGIYACTNASCSAKDPSVPSGRLGKLYSEPMLRCKCGARVYEVLTHRDCGTAFIRGYVEDQFGTFLWHQPSNGLWGSGGLMEAHFLVELDRRATEAHGRMEGSHVWLHTTTGRLVVQAPPAAEELDQYLALIRPDSPVAISGQQTLSFKQECPVCTRRWQAGSTKIMDLATKGEAPFAQLIRTQVELQPITQQKTDRSPNGGRKSLLFSDGRQKAARLARDIPREIENDVFRQLLLLASRELHELQREATLGDHMYVALLHVLAKNALLLFDGADRERLQRDVLDHRRHYLGELRDALEESPPAKPPRFSSLLLRHLGSPFYSLSALTLAHIEPIRRVRRQILAELPGINETHLHAVWVAWIQSFASNFAVDADLPPGVRLQAAGYPIGGGLDRNGGFSARQQAFLRARLPELEQVFETLTSALCQKHPGRSGSFIVPGRLALKLASDQHDWYQCGQCATVSPVEWWGHCPNCLADGVTAVRPGATQYLRARKAFFRDPVNDILEGKTSPFNLSVEEHTAQLTYRDVDDSTTTTEEFERRFRDILVERNDTSIDVLSSTTTMEVGIDIGSLVAVGLRNVPPLRQNYQQRAGRAGRRGSAVSTVVTYAQNSPHDNHYFENPEPIISGEPTLPGVDTTNPKIVERHIRAQLIQAYFHSQQFNATSDDMFSVLGETMDFYGGTGPFSLPGFIEWLSGSQAAQACYTTMGSWLPTSFSKSPAEVANEFVAELERKRPKSVSELDPAEEKLIEFLFAKGFLPSYAFPRDLCVLQIEQLERRGNFTRPKILQRPQQGLNVALSEYAPGRLVVVDKKTYRVGTVAANGSTAIVNRAERLFDDRRYYIHCPECEYTSGFRREAPENEQCPLCRTTVLEAASVIEPQVVFPEGCGEVDEFDDEQTFTNATSAQLSVPAGSLAFDFRSLGVHCDIGFARDQQLVMVNKGEADSGQYSGFLICNRCGKAASNPQHVGPHDRDYYLSTRGTGRCNGEFEQVYLGYSFSSDVLIVRLPLSMPLRFDPLKTTEREPISNALQSLAEAFVLGLSRELDIDIREINAGFRFVRVGEEHFADIFVYDTLSGGAGYATQAGEYFEAVLAQAEVLLSRCSCSTSCDKCLRHYGNRFHHSILDRHLALDLLRYARDGYIPAAPSFDEQRSTLQPLKDMMLLAGWSEEPSATAPYVVTHQGRHVQFFSFPSLVDPTHYGFTSETNRRAFSPFEIARDLPGAYREIE</sequence>
<dbReference type="PROSITE" id="PS51192">
    <property type="entry name" value="HELICASE_ATP_BIND_1"/>
    <property type="match status" value="1"/>
</dbReference>
<dbReference type="SUPFAM" id="SSF52540">
    <property type="entry name" value="P-loop containing nucleoside triphosphate hydrolases"/>
    <property type="match status" value="2"/>
</dbReference>
<keyword evidence="5" id="KW-0347">Helicase</keyword>
<feature type="domain" description="Helicase C-terminal" evidence="4">
    <location>
        <begin position="1016"/>
        <end position="1169"/>
    </location>
</feature>
<gene>
    <name evidence="5" type="ORF">ACFO0J_13025</name>
</gene>
<comment type="caution">
    <text evidence="5">The sequence shown here is derived from an EMBL/GenBank/DDBJ whole genome shotgun (WGS) entry which is preliminary data.</text>
</comment>
<dbReference type="InterPro" id="IPR001650">
    <property type="entry name" value="Helicase_C-like"/>
</dbReference>
<dbReference type="SMART" id="SM00490">
    <property type="entry name" value="HELICc"/>
    <property type="match status" value="1"/>
</dbReference>
<dbReference type="InterPro" id="IPR027417">
    <property type="entry name" value="P-loop_NTPase"/>
</dbReference>
<dbReference type="PANTHER" id="PTHR47957">
    <property type="entry name" value="ATP-DEPENDENT HELICASE HRQ1"/>
    <property type="match status" value="1"/>
</dbReference>
<dbReference type="Pfam" id="PF00271">
    <property type="entry name" value="Helicase_C"/>
    <property type="match status" value="1"/>
</dbReference>
<dbReference type="Proteomes" id="UP001595756">
    <property type="component" value="Unassembled WGS sequence"/>
</dbReference>
<name>A0ABV8RZZ0_9BURK</name>
<evidence type="ECO:0000313" key="5">
    <source>
        <dbReference type="EMBL" id="MFC4298968.1"/>
    </source>
</evidence>
<reference evidence="6" key="1">
    <citation type="journal article" date="2019" name="Int. J. Syst. Evol. Microbiol.">
        <title>The Global Catalogue of Microorganisms (GCM) 10K type strain sequencing project: providing services to taxonomists for standard genome sequencing and annotation.</title>
        <authorList>
            <consortium name="The Broad Institute Genomics Platform"/>
            <consortium name="The Broad Institute Genome Sequencing Center for Infectious Disease"/>
            <person name="Wu L."/>
            <person name="Ma J."/>
        </authorList>
    </citation>
    <scope>NUCLEOTIDE SEQUENCE [LARGE SCALE GENOMIC DNA]</scope>
    <source>
        <strain evidence="6">CGMCC 1.19029</strain>
    </source>
</reference>
<dbReference type="Pfam" id="PF00270">
    <property type="entry name" value="DEAD"/>
    <property type="match status" value="1"/>
</dbReference>
<dbReference type="GO" id="GO:0004386">
    <property type="term" value="F:helicase activity"/>
    <property type="evidence" value="ECO:0007669"/>
    <property type="project" value="UniProtKB-KW"/>
</dbReference>
<evidence type="ECO:0000259" key="4">
    <source>
        <dbReference type="PROSITE" id="PS51194"/>
    </source>
</evidence>
<proteinExistence type="predicted"/>
<accession>A0ABV8RZZ0</accession>
<keyword evidence="5" id="KW-0378">Hydrolase</keyword>
<keyword evidence="6" id="KW-1185">Reference proteome</keyword>
<dbReference type="Gene3D" id="3.40.50.300">
    <property type="entry name" value="P-loop containing nucleotide triphosphate hydrolases"/>
    <property type="match status" value="2"/>
</dbReference>
<evidence type="ECO:0000256" key="2">
    <source>
        <dbReference type="ARBA" id="ARBA00022840"/>
    </source>
</evidence>